<dbReference type="CDD" id="cd00592">
    <property type="entry name" value="HTH_MerR-like"/>
    <property type="match status" value="1"/>
</dbReference>
<dbReference type="GO" id="GO:0003677">
    <property type="term" value="F:DNA binding"/>
    <property type="evidence" value="ECO:0007669"/>
    <property type="project" value="InterPro"/>
</dbReference>
<evidence type="ECO:0000313" key="2">
    <source>
        <dbReference type="EMBL" id="WAN68607.1"/>
    </source>
</evidence>
<dbReference type="AlphaFoldDB" id="A0A9Q9SS28"/>
<accession>A0A9Q9SS28</accession>
<dbReference type="Pfam" id="PF00376">
    <property type="entry name" value="MerR"/>
    <property type="match status" value="1"/>
</dbReference>
<dbReference type="InterPro" id="IPR009061">
    <property type="entry name" value="DNA-bd_dom_put_sf"/>
</dbReference>
<dbReference type="GO" id="GO:0006355">
    <property type="term" value="P:regulation of DNA-templated transcription"/>
    <property type="evidence" value="ECO:0007669"/>
    <property type="project" value="InterPro"/>
</dbReference>
<dbReference type="SUPFAM" id="SSF46955">
    <property type="entry name" value="Putative DNA-binding domain"/>
    <property type="match status" value="1"/>
</dbReference>
<dbReference type="EMBL" id="CP017708">
    <property type="protein sequence ID" value="WAN68607.1"/>
    <property type="molecule type" value="Genomic_DNA"/>
</dbReference>
<organism evidence="2">
    <name type="scientific">Moorena producens (strain JHB)</name>
    <dbReference type="NCBI Taxonomy" id="1454205"/>
    <lineage>
        <taxon>Bacteria</taxon>
        <taxon>Bacillati</taxon>
        <taxon>Cyanobacteriota</taxon>
        <taxon>Cyanophyceae</taxon>
        <taxon>Coleofasciculales</taxon>
        <taxon>Coleofasciculaceae</taxon>
        <taxon>Moorena</taxon>
    </lineage>
</organism>
<dbReference type="Proteomes" id="UP000176944">
    <property type="component" value="Chromosome"/>
</dbReference>
<reference evidence="2" key="1">
    <citation type="journal article" date="2017" name="Proc. Natl. Acad. Sci. U.S.A.">
        <title>Comparative genomics uncovers the prolific and distinctive metabolic potential of the cyanobacterial genus Moorea.</title>
        <authorList>
            <person name="Leao T."/>
            <person name="Castelao G."/>
            <person name="Korobeynikov A."/>
            <person name="Monroe E.A."/>
            <person name="Podell S."/>
            <person name="Glukhov E."/>
            <person name="Allen E.E."/>
            <person name="Gerwick W.H."/>
            <person name="Gerwick L."/>
        </authorList>
    </citation>
    <scope>NUCLEOTIDE SEQUENCE</scope>
    <source>
        <strain evidence="2">JHB</strain>
    </source>
</reference>
<name>A0A9Q9SS28_MOOP1</name>
<proteinExistence type="predicted"/>
<dbReference type="Gene3D" id="1.10.1660.10">
    <property type="match status" value="1"/>
</dbReference>
<feature type="domain" description="HTH merR-type" evidence="1">
    <location>
        <begin position="10"/>
        <end position="41"/>
    </location>
</feature>
<evidence type="ECO:0000259" key="1">
    <source>
        <dbReference type="Pfam" id="PF00376"/>
    </source>
</evidence>
<gene>
    <name evidence="2" type="ORF">BJP36_40255</name>
</gene>
<reference evidence="2" key="2">
    <citation type="submission" date="2022-10" db="EMBL/GenBank/DDBJ databases">
        <authorList>
            <person name="Ngo T.-E."/>
        </authorList>
    </citation>
    <scope>NUCLEOTIDE SEQUENCE</scope>
    <source>
        <strain evidence="2">JHB</strain>
    </source>
</reference>
<sequence length="50" mass="5567">MTLVPRPKAVELTGLSENTLRKYADNGIIKCERTPSGYRMFDTVSLCGSF</sequence>
<protein>
    <submittedName>
        <fullName evidence="2">MerR family transcriptional regulator</fullName>
    </submittedName>
</protein>
<dbReference type="InterPro" id="IPR000551">
    <property type="entry name" value="MerR-type_HTH_dom"/>
</dbReference>